<evidence type="ECO:0000313" key="1">
    <source>
        <dbReference type="EMBL" id="KAE8356920.1"/>
    </source>
</evidence>
<reference evidence="2" key="1">
    <citation type="submission" date="2019-04" db="EMBL/GenBank/DDBJ databases">
        <title>Friends and foes A comparative genomics studyof 23 Aspergillus species from section Flavi.</title>
        <authorList>
            <consortium name="DOE Joint Genome Institute"/>
            <person name="Kjaerbolling I."/>
            <person name="Vesth T."/>
            <person name="Frisvad J.C."/>
            <person name="Nybo J.L."/>
            <person name="Theobald S."/>
            <person name="Kildgaard S."/>
            <person name="Isbrandt T."/>
            <person name="Kuo A."/>
            <person name="Sato A."/>
            <person name="Lyhne E.K."/>
            <person name="Kogle M.E."/>
            <person name="Wiebenga A."/>
            <person name="Kun R.S."/>
            <person name="Lubbers R.J."/>
            <person name="Makela M.R."/>
            <person name="Barry K."/>
            <person name="Chovatia M."/>
            <person name="Clum A."/>
            <person name="Daum C."/>
            <person name="Haridas S."/>
            <person name="He G."/>
            <person name="LaButti K."/>
            <person name="Lipzen A."/>
            <person name="Mondo S."/>
            <person name="Riley R."/>
            <person name="Salamov A."/>
            <person name="Simmons B.A."/>
            <person name="Magnuson J.K."/>
            <person name="Henrissat B."/>
            <person name="Mortensen U.H."/>
            <person name="Larsen T.O."/>
            <person name="Devries R.P."/>
            <person name="Grigoriev I.V."/>
            <person name="Machida M."/>
            <person name="Baker S.E."/>
            <person name="Andersen M.R."/>
        </authorList>
    </citation>
    <scope>NUCLEOTIDE SEQUENCE [LARGE SCALE GENOMIC DNA]</scope>
    <source>
        <strain evidence="2">CBS 553.77</strain>
    </source>
</reference>
<protein>
    <recommendedName>
        <fullName evidence="3">Cyanovirin-N domain-containing protein</fullName>
    </recommendedName>
</protein>
<dbReference type="Gene3D" id="2.30.60.10">
    <property type="entry name" value="Cyanovirin-N"/>
    <property type="match status" value="1"/>
</dbReference>
<keyword evidence="2" id="KW-1185">Reference proteome</keyword>
<dbReference type="EMBL" id="ML739033">
    <property type="protein sequence ID" value="KAE8356920.1"/>
    <property type="molecule type" value="Genomic_DNA"/>
</dbReference>
<evidence type="ECO:0000313" key="2">
    <source>
        <dbReference type="Proteomes" id="UP000327118"/>
    </source>
</evidence>
<organism evidence="1 2">
    <name type="scientific">Aspergillus coremiiformis</name>
    <dbReference type="NCBI Taxonomy" id="138285"/>
    <lineage>
        <taxon>Eukaryota</taxon>
        <taxon>Fungi</taxon>
        <taxon>Dikarya</taxon>
        <taxon>Ascomycota</taxon>
        <taxon>Pezizomycotina</taxon>
        <taxon>Eurotiomycetes</taxon>
        <taxon>Eurotiomycetidae</taxon>
        <taxon>Eurotiales</taxon>
        <taxon>Aspergillaceae</taxon>
        <taxon>Aspergillus</taxon>
        <taxon>Aspergillus subgen. Circumdati</taxon>
    </lineage>
</organism>
<dbReference type="Proteomes" id="UP000327118">
    <property type="component" value="Unassembled WGS sequence"/>
</dbReference>
<dbReference type="InterPro" id="IPR036673">
    <property type="entry name" value="Cyanovirin-N_sf"/>
</dbReference>
<accession>A0A5N6ZL70</accession>
<dbReference type="AlphaFoldDB" id="A0A5N6ZL70"/>
<gene>
    <name evidence="1" type="ORF">BDV28DRAFT_144592</name>
</gene>
<name>A0A5N6ZL70_9EURO</name>
<proteinExistence type="predicted"/>
<evidence type="ECO:0008006" key="3">
    <source>
        <dbReference type="Google" id="ProtNLM"/>
    </source>
</evidence>
<dbReference type="OrthoDB" id="4449775at2759"/>
<sequence length="179" mass="19387">MEYVIVAIHGQNLLRFSFPSILQPDQFQASNLAKMKSFYTLSLLALAGIAAAEEPRNSTSNGDVNSCILPDLDGTKFKASCFMGDSPRTLITSKLDLNHCFGASIKTHQLTDKPDGNFQRKCARCKLGGAQEGSGTEAGNWSLYCYCVGPKTGIPLHPTITVNERGLLQCHGHVAKLVQ</sequence>